<dbReference type="EMBL" id="JAGTJS010000040">
    <property type="protein sequence ID" value="KAH7230274.1"/>
    <property type="molecule type" value="Genomic_DNA"/>
</dbReference>
<comment type="caution">
    <text evidence="2">The sequence shown here is derived from an EMBL/GenBank/DDBJ whole genome shotgun (WGS) entry which is preliminary data.</text>
</comment>
<accession>A0A9P9G2K5</accession>
<sequence length="219" mass="24428">MRSQRARSFSECLREMHDSITSVHLPSHARQASNYSRRPLTAQRGVTESSTSDTLELAVELAECYETHKQPASTIVRPLQSALEGIGSPSLSEVGPIPAAESLFRALDDIKNRTLPFPGHIYDTAQQLSTLVENHKDALAVIESVVRPNNKDQNLFHFLCATNLTTLLDVNGRIKEAIEFKSAKCKMSKILLQLQMSPPVLQLHGRVKTCRKCENNEDH</sequence>
<organism evidence="2 3">
    <name type="scientific">Fusarium solani</name>
    <name type="common">Filamentous fungus</name>
    <dbReference type="NCBI Taxonomy" id="169388"/>
    <lineage>
        <taxon>Eukaryota</taxon>
        <taxon>Fungi</taxon>
        <taxon>Dikarya</taxon>
        <taxon>Ascomycota</taxon>
        <taxon>Pezizomycotina</taxon>
        <taxon>Sordariomycetes</taxon>
        <taxon>Hypocreomycetidae</taxon>
        <taxon>Hypocreales</taxon>
        <taxon>Nectriaceae</taxon>
        <taxon>Fusarium</taxon>
        <taxon>Fusarium solani species complex</taxon>
    </lineage>
</organism>
<protein>
    <submittedName>
        <fullName evidence="2">Uncharacterized protein</fullName>
    </submittedName>
</protein>
<feature type="region of interest" description="Disordered" evidence="1">
    <location>
        <begin position="23"/>
        <end position="49"/>
    </location>
</feature>
<evidence type="ECO:0000256" key="1">
    <source>
        <dbReference type="SAM" id="MobiDB-lite"/>
    </source>
</evidence>
<feature type="compositionally biased region" description="Polar residues" evidence="1">
    <location>
        <begin position="23"/>
        <end position="36"/>
    </location>
</feature>
<reference evidence="2" key="1">
    <citation type="journal article" date="2021" name="Nat. Commun.">
        <title>Genetic determinants of endophytism in the Arabidopsis root mycobiome.</title>
        <authorList>
            <person name="Mesny F."/>
            <person name="Miyauchi S."/>
            <person name="Thiergart T."/>
            <person name="Pickel B."/>
            <person name="Atanasova L."/>
            <person name="Karlsson M."/>
            <person name="Huettel B."/>
            <person name="Barry K.W."/>
            <person name="Haridas S."/>
            <person name="Chen C."/>
            <person name="Bauer D."/>
            <person name="Andreopoulos W."/>
            <person name="Pangilinan J."/>
            <person name="LaButti K."/>
            <person name="Riley R."/>
            <person name="Lipzen A."/>
            <person name="Clum A."/>
            <person name="Drula E."/>
            <person name="Henrissat B."/>
            <person name="Kohler A."/>
            <person name="Grigoriev I.V."/>
            <person name="Martin F.M."/>
            <person name="Hacquard S."/>
        </authorList>
    </citation>
    <scope>NUCLEOTIDE SEQUENCE</scope>
    <source>
        <strain evidence="2">FSSC 5 MPI-SDFR-AT-0091</strain>
    </source>
</reference>
<gene>
    <name evidence="2" type="ORF">B0J15DRAFT_473153</name>
</gene>
<proteinExistence type="predicted"/>
<dbReference type="AlphaFoldDB" id="A0A9P9G2K5"/>
<dbReference type="Proteomes" id="UP000736672">
    <property type="component" value="Unassembled WGS sequence"/>
</dbReference>
<evidence type="ECO:0000313" key="2">
    <source>
        <dbReference type="EMBL" id="KAH7230274.1"/>
    </source>
</evidence>
<name>A0A9P9G2K5_FUSSL</name>
<keyword evidence="3" id="KW-1185">Reference proteome</keyword>
<evidence type="ECO:0000313" key="3">
    <source>
        <dbReference type="Proteomes" id="UP000736672"/>
    </source>
</evidence>